<dbReference type="GO" id="GO:0016020">
    <property type="term" value="C:membrane"/>
    <property type="evidence" value="ECO:0007669"/>
    <property type="project" value="UniProtKB-SubCell"/>
</dbReference>
<evidence type="ECO:0000256" key="4">
    <source>
        <dbReference type="ARBA" id="ARBA00022692"/>
    </source>
</evidence>
<dbReference type="PROSITE" id="PS00217">
    <property type="entry name" value="SUGAR_TRANSPORT_2"/>
    <property type="match status" value="1"/>
</dbReference>
<dbReference type="Proteomes" id="UP000193922">
    <property type="component" value="Unassembled WGS sequence"/>
</dbReference>
<dbReference type="SUPFAM" id="SSF103473">
    <property type="entry name" value="MFS general substrate transporter"/>
    <property type="match status" value="1"/>
</dbReference>
<evidence type="ECO:0000259" key="9">
    <source>
        <dbReference type="PROSITE" id="PS50850"/>
    </source>
</evidence>
<evidence type="ECO:0000256" key="6">
    <source>
        <dbReference type="ARBA" id="ARBA00023136"/>
    </source>
</evidence>
<feature type="region of interest" description="Disordered" evidence="7">
    <location>
        <begin position="292"/>
        <end position="321"/>
    </location>
</feature>
<feature type="transmembrane region" description="Helical" evidence="8">
    <location>
        <begin position="193"/>
        <end position="215"/>
    </location>
</feature>
<dbReference type="RefSeq" id="XP_040740167.1">
    <property type="nucleotide sequence ID" value="XM_040888667.1"/>
</dbReference>
<name>A0A1Y1VXX5_9FUNG</name>
<comment type="subcellular location">
    <subcellularLocation>
        <location evidence="1">Membrane</location>
        <topology evidence="1">Multi-pass membrane protein</topology>
    </subcellularLocation>
</comment>
<dbReference type="InterPro" id="IPR045263">
    <property type="entry name" value="GLUT"/>
</dbReference>
<keyword evidence="5 8" id="KW-1133">Transmembrane helix</keyword>
<evidence type="ECO:0000256" key="3">
    <source>
        <dbReference type="ARBA" id="ARBA00022448"/>
    </source>
</evidence>
<dbReference type="InterPro" id="IPR003663">
    <property type="entry name" value="Sugar/inositol_transpt"/>
</dbReference>
<keyword evidence="11" id="KW-1185">Reference proteome</keyword>
<dbReference type="EMBL" id="MCFD01000017">
    <property type="protein sequence ID" value="ORX66140.1"/>
    <property type="molecule type" value="Genomic_DNA"/>
</dbReference>
<evidence type="ECO:0000256" key="8">
    <source>
        <dbReference type="SAM" id="Phobius"/>
    </source>
</evidence>
<gene>
    <name evidence="10" type="ORF">DL89DRAFT_270326</name>
</gene>
<dbReference type="AlphaFoldDB" id="A0A1Y1VXX5"/>
<feature type="transmembrane region" description="Helical" evidence="8">
    <location>
        <begin position="340"/>
        <end position="363"/>
    </location>
</feature>
<evidence type="ECO:0000256" key="5">
    <source>
        <dbReference type="ARBA" id="ARBA00022989"/>
    </source>
</evidence>
<evidence type="ECO:0000256" key="1">
    <source>
        <dbReference type="ARBA" id="ARBA00004141"/>
    </source>
</evidence>
<dbReference type="PANTHER" id="PTHR23503">
    <property type="entry name" value="SOLUTE CARRIER FAMILY 2"/>
    <property type="match status" value="1"/>
</dbReference>
<dbReference type="Pfam" id="PF00083">
    <property type="entry name" value="Sugar_tr"/>
    <property type="match status" value="1"/>
</dbReference>
<feature type="transmembrane region" description="Helical" evidence="8">
    <location>
        <begin position="466"/>
        <end position="490"/>
    </location>
</feature>
<accession>A0A1Y1VXX5</accession>
<organism evidence="10 11">
    <name type="scientific">Linderina pennispora</name>
    <dbReference type="NCBI Taxonomy" id="61395"/>
    <lineage>
        <taxon>Eukaryota</taxon>
        <taxon>Fungi</taxon>
        <taxon>Fungi incertae sedis</taxon>
        <taxon>Zoopagomycota</taxon>
        <taxon>Kickxellomycotina</taxon>
        <taxon>Kickxellomycetes</taxon>
        <taxon>Kickxellales</taxon>
        <taxon>Kickxellaceae</taxon>
        <taxon>Linderina</taxon>
    </lineage>
</organism>
<feature type="transmembrane region" description="Helical" evidence="8">
    <location>
        <begin position="104"/>
        <end position="124"/>
    </location>
</feature>
<feature type="transmembrane region" description="Helical" evidence="8">
    <location>
        <begin position="221"/>
        <end position="241"/>
    </location>
</feature>
<dbReference type="PROSITE" id="PS50850">
    <property type="entry name" value="MFS"/>
    <property type="match status" value="1"/>
</dbReference>
<feature type="transmembrane region" description="Helical" evidence="8">
    <location>
        <begin position="160"/>
        <end position="181"/>
    </location>
</feature>
<feature type="domain" description="Major facilitator superfamily (MFS) profile" evidence="9">
    <location>
        <begin position="64"/>
        <end position="524"/>
    </location>
</feature>
<dbReference type="Gene3D" id="1.20.1250.20">
    <property type="entry name" value="MFS general substrate transporter like domains"/>
    <property type="match status" value="1"/>
</dbReference>
<evidence type="ECO:0000313" key="11">
    <source>
        <dbReference type="Proteomes" id="UP000193922"/>
    </source>
</evidence>
<feature type="transmembrane region" description="Helical" evidence="8">
    <location>
        <begin position="57"/>
        <end position="84"/>
    </location>
</feature>
<sequence>MVAPQSSTSSTSSAKTTSSARNTGKSKSTDKPVPRIFAVALHDVDSNKFQDSRNAGISWYVLLSALLASLSAVNVGWTCGVLNIGKSTPRGQDFPERIQFTSNTWMLAVGIMALGGFLGALLSGGISDNMGRRNTLVINNCLFLAGSVLLGTATTSVHFILGRFVSGVGCGIASSVVCMYIGEIAPIKRRGFFGSFFQLAVVLGIMGAQIASMFLTGHPEWRILVAIPGAISLIQIVLLPFRVESPVYLIKTHQVNEARHALLKLRRGYDVSAEWQDCIDALDEARETIPTTVRQEGKAGQGASESDATIKAAGGGEKPKPRAGLWRTMRGLTKDDLRHLFVVCVGLMGLQQLSGINGIIFYSNSIFLGLFDNAQPMVAKWACVGVTASAVPAVLLCMVWLDKLGRRSMLLVSFTGMVVASVLIFIGMFFGKGLIVVVMLYIYYFLFNLGVGTIPWLYLPELVPGYALGGVMAVACAVNWLFSFASGFVFPMIQWYLAQYQFLLFAGFSLLGVVFVMLYAPESGSKSVMEVVVKHRGPMHIVAKRRDSGGRMF</sequence>
<keyword evidence="6 8" id="KW-0472">Membrane</keyword>
<feature type="compositionally biased region" description="Low complexity" evidence="7">
    <location>
        <begin position="1"/>
        <end position="20"/>
    </location>
</feature>
<keyword evidence="3" id="KW-0813">Transport</keyword>
<dbReference type="InterPro" id="IPR036259">
    <property type="entry name" value="MFS_trans_sf"/>
</dbReference>
<protein>
    <submittedName>
        <fullName evidence="10">General substrate transporter</fullName>
    </submittedName>
</protein>
<dbReference type="InterPro" id="IPR005829">
    <property type="entry name" value="Sugar_transporter_CS"/>
</dbReference>
<feature type="transmembrane region" description="Helical" evidence="8">
    <location>
        <begin position="502"/>
        <end position="520"/>
    </location>
</feature>
<dbReference type="GO" id="GO:0015149">
    <property type="term" value="F:hexose transmembrane transporter activity"/>
    <property type="evidence" value="ECO:0007669"/>
    <property type="project" value="TreeGrafter"/>
</dbReference>
<reference evidence="10 11" key="1">
    <citation type="submission" date="2016-07" db="EMBL/GenBank/DDBJ databases">
        <title>Pervasive Adenine N6-methylation of Active Genes in Fungi.</title>
        <authorList>
            <consortium name="DOE Joint Genome Institute"/>
            <person name="Mondo S.J."/>
            <person name="Dannebaum R.O."/>
            <person name="Kuo R.C."/>
            <person name="Labutti K."/>
            <person name="Haridas S."/>
            <person name="Kuo A."/>
            <person name="Salamov A."/>
            <person name="Ahrendt S.R."/>
            <person name="Lipzen A."/>
            <person name="Sullivan W."/>
            <person name="Andreopoulos W.B."/>
            <person name="Clum A."/>
            <person name="Lindquist E."/>
            <person name="Daum C."/>
            <person name="Ramamoorthy G.K."/>
            <person name="Gryganskyi A."/>
            <person name="Culley D."/>
            <person name="Magnuson J.K."/>
            <person name="James T.Y."/>
            <person name="O'Malley M.A."/>
            <person name="Stajich J.E."/>
            <person name="Spatafora J.W."/>
            <person name="Visel A."/>
            <person name="Grigoriev I.V."/>
        </authorList>
    </citation>
    <scope>NUCLEOTIDE SEQUENCE [LARGE SCALE GENOMIC DNA]</scope>
    <source>
        <strain evidence="10 11">ATCC 12442</strain>
    </source>
</reference>
<dbReference type="InterPro" id="IPR020846">
    <property type="entry name" value="MFS_dom"/>
</dbReference>
<dbReference type="PANTHER" id="PTHR23503:SF8">
    <property type="entry name" value="FACILITATED GLUCOSE TRANSPORTER PROTEIN 1"/>
    <property type="match status" value="1"/>
</dbReference>
<proteinExistence type="inferred from homology"/>
<evidence type="ECO:0000256" key="7">
    <source>
        <dbReference type="SAM" id="MobiDB-lite"/>
    </source>
</evidence>
<comment type="caution">
    <text evidence="10">The sequence shown here is derived from an EMBL/GenBank/DDBJ whole genome shotgun (WGS) entry which is preliminary data.</text>
</comment>
<dbReference type="STRING" id="61395.A0A1Y1VXX5"/>
<keyword evidence="4 8" id="KW-0812">Transmembrane</keyword>
<comment type="similarity">
    <text evidence="2">Belongs to the major facilitator superfamily. Sugar transporter (TC 2.A.1.1) family.</text>
</comment>
<feature type="transmembrane region" description="Helical" evidence="8">
    <location>
        <begin position="408"/>
        <end position="430"/>
    </location>
</feature>
<dbReference type="InterPro" id="IPR005828">
    <property type="entry name" value="MFS_sugar_transport-like"/>
</dbReference>
<dbReference type="GeneID" id="63805315"/>
<feature type="transmembrane region" description="Helical" evidence="8">
    <location>
        <begin position="378"/>
        <end position="401"/>
    </location>
</feature>
<evidence type="ECO:0000256" key="2">
    <source>
        <dbReference type="ARBA" id="ARBA00010992"/>
    </source>
</evidence>
<feature type="region of interest" description="Disordered" evidence="7">
    <location>
        <begin position="1"/>
        <end position="31"/>
    </location>
</feature>
<feature type="transmembrane region" description="Helical" evidence="8">
    <location>
        <begin position="436"/>
        <end position="459"/>
    </location>
</feature>
<dbReference type="OrthoDB" id="4540492at2759"/>
<dbReference type="PRINTS" id="PR00171">
    <property type="entry name" value="SUGRTRNSPORT"/>
</dbReference>
<evidence type="ECO:0000313" key="10">
    <source>
        <dbReference type="EMBL" id="ORX66140.1"/>
    </source>
</evidence>
<feature type="transmembrane region" description="Helical" evidence="8">
    <location>
        <begin position="136"/>
        <end position="154"/>
    </location>
</feature>